<sequence>MKSNRKRHKSNISLASSSQAHQTNLTQTTSTTEPRESDSLLEDAIPSPSSTQLLSGTTHEADEASKSSDAKALNKALKLAGDALSTTYKSYMPPELSDQRDKRGNRMISFCCKM</sequence>
<comment type="caution">
    <text evidence="3">The sequence shown here is derived from an EMBL/GenBank/DDBJ whole genome shotgun (WGS) entry which is preliminary data.</text>
</comment>
<keyword evidence="4" id="KW-1185">Reference proteome</keyword>
<name>A0A5B0NFE5_PUCGR</name>
<evidence type="ECO:0000313" key="4">
    <source>
        <dbReference type="Proteomes" id="UP000324748"/>
    </source>
</evidence>
<feature type="compositionally biased region" description="Basic residues" evidence="1">
    <location>
        <begin position="1"/>
        <end position="10"/>
    </location>
</feature>
<evidence type="ECO:0000313" key="3">
    <source>
        <dbReference type="EMBL" id="KAA1087967.1"/>
    </source>
</evidence>
<dbReference type="EMBL" id="VDEP01000408">
    <property type="protein sequence ID" value="KAA1087967.1"/>
    <property type="molecule type" value="Genomic_DNA"/>
</dbReference>
<dbReference type="Proteomes" id="UP000324748">
    <property type="component" value="Unassembled WGS sequence"/>
</dbReference>
<accession>A0A5B0NFE5</accession>
<proteinExistence type="predicted"/>
<evidence type="ECO:0000313" key="2">
    <source>
        <dbReference type="EMBL" id="KAA1082819.1"/>
    </source>
</evidence>
<feature type="region of interest" description="Disordered" evidence="1">
    <location>
        <begin position="1"/>
        <end position="69"/>
    </location>
</feature>
<protein>
    <submittedName>
        <fullName evidence="3">Uncharacterized protein</fullName>
    </submittedName>
</protein>
<feature type="compositionally biased region" description="Polar residues" evidence="1">
    <location>
        <begin position="47"/>
        <end position="58"/>
    </location>
</feature>
<gene>
    <name evidence="2" type="ORF">PGT21_015430</name>
    <name evidence="3" type="ORF">PGTUg99_011511</name>
</gene>
<dbReference type="AlphaFoldDB" id="A0A5B0NFE5"/>
<feature type="compositionally biased region" description="Basic and acidic residues" evidence="1">
    <location>
        <begin position="59"/>
        <end position="69"/>
    </location>
</feature>
<feature type="compositionally biased region" description="Polar residues" evidence="1">
    <location>
        <begin position="11"/>
        <end position="22"/>
    </location>
</feature>
<organism evidence="3 5">
    <name type="scientific">Puccinia graminis f. sp. tritici</name>
    <dbReference type="NCBI Taxonomy" id="56615"/>
    <lineage>
        <taxon>Eukaryota</taxon>
        <taxon>Fungi</taxon>
        <taxon>Dikarya</taxon>
        <taxon>Basidiomycota</taxon>
        <taxon>Pucciniomycotina</taxon>
        <taxon>Pucciniomycetes</taxon>
        <taxon>Pucciniales</taxon>
        <taxon>Pucciniaceae</taxon>
        <taxon>Puccinia</taxon>
    </lineage>
</organism>
<dbReference type="EMBL" id="VSWC01000119">
    <property type="protein sequence ID" value="KAA1082819.1"/>
    <property type="molecule type" value="Genomic_DNA"/>
</dbReference>
<reference evidence="4 5" key="1">
    <citation type="submission" date="2019-05" db="EMBL/GenBank/DDBJ databases">
        <title>Emergence of the Ug99 lineage of the wheat stem rust pathogen through somatic hybridization.</title>
        <authorList>
            <person name="Li F."/>
            <person name="Upadhyaya N.M."/>
            <person name="Sperschneider J."/>
            <person name="Matny O."/>
            <person name="Nguyen-Phuc H."/>
            <person name="Mago R."/>
            <person name="Raley C."/>
            <person name="Miller M.E."/>
            <person name="Silverstein K.A.T."/>
            <person name="Henningsen E."/>
            <person name="Hirsch C.D."/>
            <person name="Visser B."/>
            <person name="Pretorius Z.A."/>
            <person name="Steffenson B.J."/>
            <person name="Schwessinger B."/>
            <person name="Dodds P.N."/>
            <person name="Figueroa M."/>
        </authorList>
    </citation>
    <scope>NUCLEOTIDE SEQUENCE [LARGE SCALE GENOMIC DNA]</scope>
    <source>
        <strain evidence="2">21-0</strain>
        <strain evidence="3 5">Ug99</strain>
    </source>
</reference>
<feature type="compositionally biased region" description="Low complexity" evidence="1">
    <location>
        <begin position="23"/>
        <end position="32"/>
    </location>
</feature>
<evidence type="ECO:0000313" key="5">
    <source>
        <dbReference type="Proteomes" id="UP000325313"/>
    </source>
</evidence>
<evidence type="ECO:0000256" key="1">
    <source>
        <dbReference type="SAM" id="MobiDB-lite"/>
    </source>
</evidence>
<dbReference type="Proteomes" id="UP000325313">
    <property type="component" value="Unassembled WGS sequence"/>
</dbReference>